<dbReference type="InParanoid" id="A0A7J7CDG4"/>
<evidence type="ECO:0000313" key="1">
    <source>
        <dbReference type="EMBL" id="KAF5731927.1"/>
    </source>
</evidence>
<dbReference type="Proteomes" id="UP000593562">
    <property type="component" value="Unassembled WGS sequence"/>
</dbReference>
<proteinExistence type="predicted"/>
<comment type="caution">
    <text evidence="1">The sequence shown here is derived from an EMBL/GenBank/DDBJ whole genome shotgun (WGS) entry which is preliminary data.</text>
</comment>
<name>A0A7J7CDG4_TRIWF</name>
<dbReference type="EMBL" id="JAAARO010000018">
    <property type="protein sequence ID" value="KAF5731927.1"/>
    <property type="molecule type" value="Genomic_DNA"/>
</dbReference>
<protein>
    <submittedName>
        <fullName evidence="1">Uncharacterized protein</fullName>
    </submittedName>
</protein>
<sequence length="183" mass="19044">MLEHKTRIKFYMTKTEARTPKATDPATANLFDTAAFSAGAGASDGVSEIDGGVAGVEEGGEFTVVGDGADVGGVLEGAGADAGGVVTGEGDGEVVVGVGVGAGARTGRGAWGEGDGDVVGDCAMVEPNNKANSVNKTTPLEFAIVDNMEAKIIRKNRGREQERRRYEKMRSFGEWRVPSAYLW</sequence>
<dbReference type="AlphaFoldDB" id="A0A7J7CDG4"/>
<accession>A0A7J7CDG4</accession>
<evidence type="ECO:0000313" key="2">
    <source>
        <dbReference type="Proteomes" id="UP000593562"/>
    </source>
</evidence>
<keyword evidence="2" id="KW-1185">Reference proteome</keyword>
<reference evidence="1 2" key="1">
    <citation type="journal article" date="2020" name="Nat. Commun.">
        <title>Genome of Tripterygium wilfordii and identification of cytochrome P450 involved in triptolide biosynthesis.</title>
        <authorList>
            <person name="Tu L."/>
            <person name="Su P."/>
            <person name="Zhang Z."/>
            <person name="Gao L."/>
            <person name="Wang J."/>
            <person name="Hu T."/>
            <person name="Zhou J."/>
            <person name="Zhang Y."/>
            <person name="Zhao Y."/>
            <person name="Liu Y."/>
            <person name="Song Y."/>
            <person name="Tong Y."/>
            <person name="Lu Y."/>
            <person name="Yang J."/>
            <person name="Xu C."/>
            <person name="Jia M."/>
            <person name="Peters R.J."/>
            <person name="Huang L."/>
            <person name="Gao W."/>
        </authorList>
    </citation>
    <scope>NUCLEOTIDE SEQUENCE [LARGE SCALE GENOMIC DNA]</scope>
    <source>
        <strain evidence="2">cv. XIE 37</strain>
        <tissue evidence="1">Leaf</tissue>
    </source>
</reference>
<gene>
    <name evidence="1" type="ORF">HS088_TW18G00614</name>
</gene>
<organism evidence="1 2">
    <name type="scientific">Tripterygium wilfordii</name>
    <name type="common">Thunder God vine</name>
    <dbReference type="NCBI Taxonomy" id="458696"/>
    <lineage>
        <taxon>Eukaryota</taxon>
        <taxon>Viridiplantae</taxon>
        <taxon>Streptophyta</taxon>
        <taxon>Embryophyta</taxon>
        <taxon>Tracheophyta</taxon>
        <taxon>Spermatophyta</taxon>
        <taxon>Magnoliopsida</taxon>
        <taxon>eudicotyledons</taxon>
        <taxon>Gunneridae</taxon>
        <taxon>Pentapetalae</taxon>
        <taxon>rosids</taxon>
        <taxon>fabids</taxon>
        <taxon>Celastrales</taxon>
        <taxon>Celastraceae</taxon>
        <taxon>Tripterygium</taxon>
    </lineage>
</organism>